<evidence type="ECO:0000256" key="8">
    <source>
        <dbReference type="ARBA" id="ARBA00023027"/>
    </source>
</evidence>
<comment type="caution">
    <text evidence="16">The sequence shown here is derived from an EMBL/GenBank/DDBJ whole genome shotgun (WGS) entry which is preliminary data.</text>
</comment>
<evidence type="ECO:0000256" key="11">
    <source>
        <dbReference type="PIRSR" id="PIRSR000130-1"/>
    </source>
</evidence>
<dbReference type="SMART" id="SM01240">
    <property type="entry name" value="IMPDH"/>
    <property type="match status" value="1"/>
</dbReference>
<evidence type="ECO:0000313" key="17">
    <source>
        <dbReference type="Proteomes" id="UP000177152"/>
    </source>
</evidence>
<evidence type="ECO:0000259" key="15">
    <source>
        <dbReference type="PROSITE" id="PS51371"/>
    </source>
</evidence>
<evidence type="ECO:0000256" key="4">
    <source>
        <dbReference type="ARBA" id="ARBA00022749"/>
    </source>
</evidence>
<organism evidence="16 17">
    <name type="scientific">Candidatus Sungbacteria bacterium RIFCSPHIGHO2_01_FULL_47_32</name>
    <dbReference type="NCBI Taxonomy" id="1802264"/>
    <lineage>
        <taxon>Bacteria</taxon>
        <taxon>Candidatus Sungiibacteriota</taxon>
    </lineage>
</organism>
<sequence length="486" mass="53234">MDNLVEKYLEEKGLPQSPALTFEDVTIVDLYSDVPSRSSIKDTRGRLAQHVYLNTPVVSANMDTVTESRMAISMARLGGFGFIHQFFPIEKRVREIELVKRADSGVIERPLTAGPDTTLKVALERMASYKISSLLVVDEKTRKLLGILAHRDYRLEADHSKTVGSLMKKIGLITAPPRTNPEKARQILFKNKIEKLPLVDSSGRLKGLITSQDIEKVIQFPKASRDKKGRLLVGGSVGIADSVLEEIEELLKAEADIILVDTARGNSARLVEVLSRIRRRFGKKLLLVAGNIDTPEGVLKLIEAGVDGVKVGIGGGSACKTRRGPGVGIPQISAIAESYALSSKYGIPIISDGGIKGSSDFAKAIVAGADSVMVGGILAGTEETPGKPFYEDGEKWKIYRGSASIEFQLSRLDRDEREAFIRTPEGVPKRVKYKGEVASVIEELMGHLYSSMSYVGAWTLKEFQKKGKFRWQTLSGLEEGKPHDVL</sequence>
<feature type="binding site" description="in other chain" evidence="13">
    <location>
        <position position="319"/>
    </location>
    <ligand>
        <name>K(+)</name>
        <dbReference type="ChEBI" id="CHEBI:29103"/>
        <note>ligand shared between two tetrameric partners</note>
    </ligand>
</feature>
<dbReference type="AlphaFoldDB" id="A0A1G2K5X3"/>
<comment type="cofactor">
    <cofactor evidence="1">
        <name>K(+)</name>
        <dbReference type="ChEBI" id="CHEBI:29103"/>
    </cofactor>
</comment>
<feature type="domain" description="CBS" evidence="15">
    <location>
        <begin position="167"/>
        <end position="224"/>
    </location>
</feature>
<dbReference type="Pfam" id="PF00571">
    <property type="entry name" value="CBS"/>
    <property type="match status" value="2"/>
</dbReference>
<dbReference type="InterPro" id="IPR015875">
    <property type="entry name" value="IMP_DH/GMP_Rdtase_CS"/>
</dbReference>
<keyword evidence="5" id="KW-0658">Purine biosynthesis</keyword>
<protein>
    <recommendedName>
        <fullName evidence="15">CBS domain-containing protein</fullName>
    </recommendedName>
</protein>
<evidence type="ECO:0000256" key="9">
    <source>
        <dbReference type="ARBA" id="ARBA00023122"/>
    </source>
</evidence>
<name>A0A1G2K5X3_9BACT</name>
<keyword evidence="4" id="KW-0332">GMP biosynthesis</keyword>
<evidence type="ECO:0000256" key="1">
    <source>
        <dbReference type="ARBA" id="ARBA00001958"/>
    </source>
</evidence>
<evidence type="ECO:0000256" key="2">
    <source>
        <dbReference type="ARBA" id="ARBA00005502"/>
    </source>
</evidence>
<dbReference type="InterPro" id="IPR005990">
    <property type="entry name" value="IMP_DH"/>
</dbReference>
<reference evidence="16 17" key="1">
    <citation type="journal article" date="2016" name="Nat. Commun.">
        <title>Thousands of microbial genomes shed light on interconnected biogeochemical processes in an aquifer system.</title>
        <authorList>
            <person name="Anantharaman K."/>
            <person name="Brown C.T."/>
            <person name="Hug L.A."/>
            <person name="Sharon I."/>
            <person name="Castelle C.J."/>
            <person name="Probst A.J."/>
            <person name="Thomas B.C."/>
            <person name="Singh A."/>
            <person name="Wilkins M.J."/>
            <person name="Karaoz U."/>
            <person name="Brodie E.L."/>
            <person name="Williams K.H."/>
            <person name="Hubbard S.S."/>
            <person name="Banfield J.F."/>
        </authorList>
    </citation>
    <scope>NUCLEOTIDE SEQUENCE [LARGE SCALE GENOMIC DNA]</scope>
</reference>
<keyword evidence="8 12" id="KW-0520">NAD</keyword>
<feature type="binding site" evidence="12">
    <location>
        <begin position="312"/>
        <end position="314"/>
    </location>
    <ligand>
        <name>NAD(+)</name>
        <dbReference type="ChEBI" id="CHEBI:57540"/>
    </ligand>
</feature>
<dbReference type="FunFam" id="3.20.20.70:FF:000424">
    <property type="entry name" value="Inosine-5'-monophosphate dehydrogenase 2"/>
    <property type="match status" value="1"/>
</dbReference>
<dbReference type="Pfam" id="PF00478">
    <property type="entry name" value="IMPDH"/>
    <property type="match status" value="1"/>
</dbReference>
<dbReference type="SUPFAM" id="SSF51412">
    <property type="entry name" value="Inosine monophosphate dehydrogenase (IMPDH)"/>
    <property type="match status" value="1"/>
</dbReference>
<evidence type="ECO:0000256" key="14">
    <source>
        <dbReference type="PROSITE-ProRule" id="PRU00703"/>
    </source>
</evidence>
<comment type="similarity">
    <text evidence="2">Belongs to the IMPDH/GMPR family.</text>
</comment>
<feature type="binding site" evidence="12">
    <location>
        <begin position="261"/>
        <end position="263"/>
    </location>
    <ligand>
        <name>NAD(+)</name>
        <dbReference type="ChEBI" id="CHEBI:57540"/>
    </ligand>
</feature>
<evidence type="ECO:0000256" key="12">
    <source>
        <dbReference type="PIRSR" id="PIRSR000130-3"/>
    </source>
</evidence>
<evidence type="ECO:0000256" key="7">
    <source>
        <dbReference type="ARBA" id="ARBA00023002"/>
    </source>
</evidence>
<dbReference type="GO" id="GO:0006183">
    <property type="term" value="P:GTP biosynthetic process"/>
    <property type="evidence" value="ECO:0007669"/>
    <property type="project" value="TreeGrafter"/>
</dbReference>
<evidence type="ECO:0000313" key="16">
    <source>
        <dbReference type="EMBL" id="OGZ94826.1"/>
    </source>
</evidence>
<keyword evidence="6 13" id="KW-0630">Potassium</keyword>
<feature type="active site" description="Proton acceptor" evidence="11">
    <location>
        <position position="414"/>
    </location>
</feature>
<dbReference type="CDD" id="cd00381">
    <property type="entry name" value="IMPDH"/>
    <property type="match status" value="1"/>
</dbReference>
<dbReference type="InterPro" id="IPR046342">
    <property type="entry name" value="CBS_dom_sf"/>
</dbReference>
<dbReference type="SUPFAM" id="SSF54631">
    <property type="entry name" value="CBS-domain pair"/>
    <property type="match status" value="1"/>
</dbReference>
<dbReference type="PROSITE" id="PS51371">
    <property type="entry name" value="CBS"/>
    <property type="match status" value="2"/>
</dbReference>
<evidence type="ECO:0000256" key="3">
    <source>
        <dbReference type="ARBA" id="ARBA00022723"/>
    </source>
</evidence>
<dbReference type="PANTHER" id="PTHR11911:SF111">
    <property type="entry name" value="INOSINE-5'-MONOPHOSPHATE DEHYDROGENASE"/>
    <property type="match status" value="1"/>
</dbReference>
<dbReference type="EMBL" id="MHQC01000026">
    <property type="protein sequence ID" value="OGZ94826.1"/>
    <property type="molecule type" value="Genomic_DNA"/>
</dbReference>
<evidence type="ECO:0000256" key="10">
    <source>
        <dbReference type="ARBA" id="ARBA00048028"/>
    </source>
</evidence>
<dbReference type="Proteomes" id="UP000177152">
    <property type="component" value="Unassembled WGS sequence"/>
</dbReference>
<dbReference type="PIRSF" id="PIRSF000130">
    <property type="entry name" value="IMPDH"/>
    <property type="match status" value="1"/>
</dbReference>
<keyword evidence="9 14" id="KW-0129">CBS domain</keyword>
<feature type="binding site" description="in other chain" evidence="13">
    <location>
        <position position="314"/>
    </location>
    <ligand>
        <name>K(+)</name>
        <dbReference type="ChEBI" id="CHEBI:29103"/>
        <note>ligand shared between two tetrameric partners</note>
    </ligand>
</feature>
<dbReference type="Gene3D" id="3.20.20.70">
    <property type="entry name" value="Aldolase class I"/>
    <property type="match status" value="1"/>
</dbReference>
<feature type="binding site" description="in other chain" evidence="13">
    <location>
        <position position="316"/>
    </location>
    <ligand>
        <name>K(+)</name>
        <dbReference type="ChEBI" id="CHEBI:29103"/>
        <note>ligand shared between two tetrameric partners</note>
    </ligand>
</feature>
<dbReference type="GO" id="GO:0006177">
    <property type="term" value="P:GMP biosynthetic process"/>
    <property type="evidence" value="ECO:0007669"/>
    <property type="project" value="UniProtKB-KW"/>
</dbReference>
<proteinExistence type="inferred from homology"/>
<feature type="domain" description="CBS" evidence="15">
    <location>
        <begin position="106"/>
        <end position="163"/>
    </location>
</feature>
<dbReference type="GO" id="GO:0046872">
    <property type="term" value="F:metal ion binding"/>
    <property type="evidence" value="ECO:0007669"/>
    <property type="project" value="UniProtKB-KW"/>
</dbReference>
<dbReference type="PROSITE" id="PS00487">
    <property type="entry name" value="IMP_DH_GMP_RED"/>
    <property type="match status" value="1"/>
</dbReference>
<dbReference type="CDD" id="cd04601">
    <property type="entry name" value="CBS_pair_IMPDH"/>
    <property type="match status" value="1"/>
</dbReference>
<dbReference type="InterPro" id="IPR013785">
    <property type="entry name" value="Aldolase_TIM"/>
</dbReference>
<evidence type="ECO:0000256" key="5">
    <source>
        <dbReference type="ARBA" id="ARBA00022755"/>
    </source>
</evidence>
<dbReference type="SMART" id="SM00116">
    <property type="entry name" value="CBS"/>
    <property type="match status" value="2"/>
</dbReference>
<feature type="active site" description="Thioimidate intermediate" evidence="11">
    <location>
        <position position="319"/>
    </location>
</feature>
<dbReference type="InterPro" id="IPR000644">
    <property type="entry name" value="CBS_dom"/>
</dbReference>
<dbReference type="InterPro" id="IPR001093">
    <property type="entry name" value="IMP_DH_GMPRt"/>
</dbReference>
<comment type="catalytic activity">
    <reaction evidence="10">
        <text>IMP + NAD(+) + H2O = XMP + NADH + H(+)</text>
        <dbReference type="Rhea" id="RHEA:11708"/>
        <dbReference type="ChEBI" id="CHEBI:15377"/>
        <dbReference type="ChEBI" id="CHEBI:15378"/>
        <dbReference type="ChEBI" id="CHEBI:57464"/>
        <dbReference type="ChEBI" id="CHEBI:57540"/>
        <dbReference type="ChEBI" id="CHEBI:57945"/>
        <dbReference type="ChEBI" id="CHEBI:58053"/>
        <dbReference type="EC" id="1.1.1.205"/>
    </reaction>
</comment>
<evidence type="ECO:0000256" key="6">
    <source>
        <dbReference type="ARBA" id="ARBA00022958"/>
    </source>
</evidence>
<evidence type="ECO:0000256" key="13">
    <source>
        <dbReference type="PIRSR" id="PIRSR000130-4"/>
    </source>
</evidence>
<keyword evidence="7" id="KW-0560">Oxidoreductase</keyword>
<accession>A0A1G2K5X3</accession>
<gene>
    <name evidence="16" type="ORF">A2633_03770</name>
</gene>
<dbReference type="GO" id="GO:0003938">
    <property type="term" value="F:IMP dehydrogenase activity"/>
    <property type="evidence" value="ECO:0007669"/>
    <property type="project" value="UniProtKB-EC"/>
</dbReference>
<keyword evidence="3" id="KW-0479">Metal-binding</keyword>
<dbReference type="PANTHER" id="PTHR11911">
    <property type="entry name" value="INOSINE-5-MONOPHOSPHATE DEHYDROGENASE RELATED"/>
    <property type="match status" value="1"/>
</dbReference>